<keyword evidence="1" id="KW-0175">Coiled coil</keyword>
<dbReference type="Gene3D" id="1.10.1660.10">
    <property type="match status" value="1"/>
</dbReference>
<keyword evidence="4" id="KW-1185">Reference proteome</keyword>
<dbReference type="SUPFAM" id="SSF46955">
    <property type="entry name" value="Putative DNA-binding domain"/>
    <property type="match status" value="1"/>
</dbReference>
<dbReference type="InterPro" id="IPR009061">
    <property type="entry name" value="DNA-bd_dom_put_sf"/>
</dbReference>
<dbReference type="Pfam" id="PF13411">
    <property type="entry name" value="MerR_1"/>
    <property type="match status" value="1"/>
</dbReference>
<feature type="coiled-coil region" evidence="1">
    <location>
        <begin position="163"/>
        <end position="190"/>
    </location>
</feature>
<dbReference type="GO" id="GO:0006355">
    <property type="term" value="P:regulation of DNA-templated transcription"/>
    <property type="evidence" value="ECO:0007669"/>
    <property type="project" value="InterPro"/>
</dbReference>
<proteinExistence type="predicted"/>
<evidence type="ECO:0000313" key="3">
    <source>
        <dbReference type="EMBL" id="SHE81774.1"/>
    </source>
</evidence>
<dbReference type="AlphaFoldDB" id="A0A1M4WKQ0"/>
<accession>A0A1M4WKQ0</accession>
<dbReference type="OrthoDB" id="2987320at2"/>
<dbReference type="RefSeq" id="WP_073154344.1">
    <property type="nucleotide sequence ID" value="NZ_FQVL01000003.1"/>
</dbReference>
<dbReference type="STRING" id="112248.SAMN05444392_103264"/>
<dbReference type="InterPro" id="IPR000551">
    <property type="entry name" value="MerR-type_HTH_dom"/>
</dbReference>
<feature type="domain" description="HTH merR-type" evidence="2">
    <location>
        <begin position="9"/>
        <end position="77"/>
    </location>
</feature>
<dbReference type="GO" id="GO:0003677">
    <property type="term" value="F:DNA binding"/>
    <property type="evidence" value="ECO:0007669"/>
    <property type="project" value="InterPro"/>
</dbReference>
<evidence type="ECO:0000313" key="4">
    <source>
        <dbReference type="Proteomes" id="UP000184476"/>
    </source>
</evidence>
<evidence type="ECO:0000256" key="1">
    <source>
        <dbReference type="SAM" id="Coils"/>
    </source>
</evidence>
<protein>
    <submittedName>
        <fullName evidence="3">MerR HTH family regulatory protein</fullName>
    </submittedName>
</protein>
<evidence type="ECO:0000259" key="2">
    <source>
        <dbReference type="Pfam" id="PF13411"/>
    </source>
</evidence>
<reference evidence="3 4" key="1">
    <citation type="submission" date="2016-11" db="EMBL/GenBank/DDBJ databases">
        <authorList>
            <person name="Jaros S."/>
            <person name="Januszkiewicz K."/>
            <person name="Wedrychowicz H."/>
        </authorList>
    </citation>
    <scope>NUCLEOTIDE SEQUENCE [LARGE SCALE GENOMIC DNA]</scope>
    <source>
        <strain evidence="3 4">DSM 44666</strain>
    </source>
</reference>
<organism evidence="3 4">
    <name type="scientific">Seinonella peptonophila</name>
    <dbReference type="NCBI Taxonomy" id="112248"/>
    <lineage>
        <taxon>Bacteria</taxon>
        <taxon>Bacillati</taxon>
        <taxon>Bacillota</taxon>
        <taxon>Bacilli</taxon>
        <taxon>Bacillales</taxon>
        <taxon>Thermoactinomycetaceae</taxon>
        <taxon>Seinonella</taxon>
    </lineage>
</organism>
<dbReference type="Proteomes" id="UP000184476">
    <property type="component" value="Unassembled WGS sequence"/>
</dbReference>
<dbReference type="EMBL" id="FQVL01000003">
    <property type="protein sequence ID" value="SHE81774.1"/>
    <property type="molecule type" value="Genomic_DNA"/>
</dbReference>
<gene>
    <name evidence="3" type="ORF">SAMN05444392_103264</name>
</gene>
<sequence>MSTEQVVLYSTGDAAKQLQVSTRTIRTWIDQFFEYIRPEYNERGHYIIDPDCLERLREVQRRLQEPKKKIKQVREELYHEKFEQISDIAQSTEERMAASTKISYIETEKTLHHVISVIEGVGNMMEDLAERMDHLEDHLYAIYESVEKIDQNLHSLAYDTIPATEMRQQLEEIRKKNDQIKLELRNVNFTQRLAVHQEKGQMSSQKNETNFVPRRQKKRRFFNLF</sequence>
<name>A0A1M4WKQ0_9BACL</name>